<proteinExistence type="predicted"/>
<dbReference type="RefSeq" id="XP_020118234.1">
    <property type="nucleotide sequence ID" value="XM_020269006.1"/>
</dbReference>
<gene>
    <name evidence="1" type="ORF">UA08_06700</name>
</gene>
<dbReference type="EMBL" id="LFMY01000010">
    <property type="protein sequence ID" value="OKL58113.1"/>
    <property type="molecule type" value="Genomic_DNA"/>
</dbReference>
<sequence>MSTFTVPEFIPATSGIYKFSTTTDTEHDGPSMGWLITNQKLATRFTQSKSSTTLKASVTY</sequence>
<evidence type="ECO:0000313" key="2">
    <source>
        <dbReference type="Proteomes" id="UP000214365"/>
    </source>
</evidence>
<name>A0A225AG24_TALAT</name>
<organism evidence="1 2">
    <name type="scientific">Talaromyces atroroseus</name>
    <dbReference type="NCBI Taxonomy" id="1441469"/>
    <lineage>
        <taxon>Eukaryota</taxon>
        <taxon>Fungi</taxon>
        <taxon>Dikarya</taxon>
        <taxon>Ascomycota</taxon>
        <taxon>Pezizomycotina</taxon>
        <taxon>Eurotiomycetes</taxon>
        <taxon>Eurotiomycetidae</taxon>
        <taxon>Eurotiales</taxon>
        <taxon>Trichocomaceae</taxon>
        <taxon>Talaromyces</taxon>
        <taxon>Talaromyces sect. Trachyspermi</taxon>
    </lineage>
</organism>
<evidence type="ECO:0000313" key="1">
    <source>
        <dbReference type="EMBL" id="OKL58113.1"/>
    </source>
</evidence>
<accession>A0A225AG24</accession>
<dbReference type="Proteomes" id="UP000214365">
    <property type="component" value="Unassembled WGS sequence"/>
</dbReference>
<dbReference type="GeneID" id="31006455"/>
<keyword evidence="2" id="KW-1185">Reference proteome</keyword>
<protein>
    <submittedName>
        <fullName evidence="1">Uncharacterized protein</fullName>
    </submittedName>
</protein>
<reference evidence="1 2" key="1">
    <citation type="submission" date="2015-06" db="EMBL/GenBank/DDBJ databases">
        <title>Talaromyces atroroseus IBT 11181 draft genome.</title>
        <authorList>
            <person name="Rasmussen K.B."/>
            <person name="Rasmussen S."/>
            <person name="Petersen B."/>
            <person name="Sicheritz-Ponten T."/>
            <person name="Mortensen U.H."/>
            <person name="Thrane U."/>
        </authorList>
    </citation>
    <scope>NUCLEOTIDE SEQUENCE [LARGE SCALE GENOMIC DNA]</scope>
    <source>
        <strain evidence="1 2">IBT 11181</strain>
    </source>
</reference>
<comment type="caution">
    <text evidence="1">The sequence shown here is derived from an EMBL/GenBank/DDBJ whole genome shotgun (WGS) entry which is preliminary data.</text>
</comment>
<dbReference type="AlphaFoldDB" id="A0A225AG24"/>